<protein>
    <submittedName>
        <fullName evidence="10">VOC family protein</fullName>
    </submittedName>
</protein>
<dbReference type="InterPro" id="IPR029068">
    <property type="entry name" value="Glyas_Bleomycin-R_OHBP_Dase"/>
</dbReference>
<organism evidence="10 11">
    <name type="scientific">Sediminicoccus rosea</name>
    <dbReference type="NCBI Taxonomy" id="1225128"/>
    <lineage>
        <taxon>Bacteria</taxon>
        <taxon>Pseudomonadati</taxon>
        <taxon>Pseudomonadota</taxon>
        <taxon>Alphaproteobacteria</taxon>
        <taxon>Acetobacterales</taxon>
        <taxon>Roseomonadaceae</taxon>
        <taxon>Sediminicoccus</taxon>
    </lineage>
</organism>
<evidence type="ECO:0000256" key="1">
    <source>
        <dbReference type="ARBA" id="ARBA00001954"/>
    </source>
</evidence>
<accession>A0ABZ0PI49</accession>
<dbReference type="CDD" id="cd08343">
    <property type="entry name" value="ED_TypeI_classII_C"/>
    <property type="match status" value="1"/>
</dbReference>
<evidence type="ECO:0000256" key="4">
    <source>
        <dbReference type="ARBA" id="ARBA00022797"/>
    </source>
</evidence>
<evidence type="ECO:0000256" key="8">
    <source>
        <dbReference type="RuleBase" id="RU000683"/>
    </source>
</evidence>
<proteinExistence type="inferred from homology"/>
<evidence type="ECO:0000256" key="5">
    <source>
        <dbReference type="ARBA" id="ARBA00022964"/>
    </source>
</evidence>
<comment type="similarity">
    <text evidence="2 8">Belongs to the extradiol ring-cleavage dioxygenase family.</text>
</comment>
<gene>
    <name evidence="10" type="ORF">R9Z33_23595</name>
</gene>
<keyword evidence="4 8" id="KW-0058">Aromatic hydrocarbons catabolism</keyword>
<evidence type="ECO:0000256" key="3">
    <source>
        <dbReference type="ARBA" id="ARBA00022723"/>
    </source>
</evidence>
<dbReference type="PROSITE" id="PS51819">
    <property type="entry name" value="VOC"/>
    <property type="match status" value="2"/>
</dbReference>
<keyword evidence="6 8" id="KW-0560">Oxidoreductase</keyword>
<evidence type="ECO:0000313" key="10">
    <source>
        <dbReference type="EMBL" id="WPB85062.1"/>
    </source>
</evidence>
<dbReference type="InterPro" id="IPR037523">
    <property type="entry name" value="VOC_core"/>
</dbReference>
<evidence type="ECO:0000313" key="11">
    <source>
        <dbReference type="Proteomes" id="UP001305521"/>
    </source>
</evidence>
<dbReference type="Pfam" id="PF00903">
    <property type="entry name" value="Glyoxalase"/>
    <property type="match status" value="2"/>
</dbReference>
<dbReference type="Proteomes" id="UP001305521">
    <property type="component" value="Chromosome"/>
</dbReference>
<evidence type="ECO:0000256" key="2">
    <source>
        <dbReference type="ARBA" id="ARBA00008784"/>
    </source>
</evidence>
<dbReference type="RefSeq" id="WP_318649027.1">
    <property type="nucleotide sequence ID" value="NZ_CP137852.1"/>
</dbReference>
<reference evidence="10 11" key="1">
    <citation type="submission" date="2023-11" db="EMBL/GenBank/DDBJ databases">
        <title>Arctic aerobic anoxygenic photoheterotroph Sediminicoccus rosea KRV36 adapts its photosynthesis to long days of polar summer.</title>
        <authorList>
            <person name="Tomasch J."/>
            <person name="Kopejtka K."/>
            <person name="Bily T."/>
            <person name="Gardiner A.T."/>
            <person name="Gardian Z."/>
            <person name="Shivaramu S."/>
            <person name="Koblizek M."/>
            <person name="Engelhardt F."/>
            <person name="Kaftan D."/>
        </authorList>
    </citation>
    <scope>NUCLEOTIDE SEQUENCE [LARGE SCALE GENOMIC DNA]</scope>
    <source>
        <strain evidence="10 11">R-30</strain>
    </source>
</reference>
<dbReference type="InterPro" id="IPR050383">
    <property type="entry name" value="GlyoxalaseI/FosfomycinResist"/>
</dbReference>
<name>A0ABZ0PI49_9PROT</name>
<dbReference type="PROSITE" id="PS00082">
    <property type="entry name" value="EXTRADIOL_DIOXYGENAS"/>
    <property type="match status" value="1"/>
</dbReference>
<dbReference type="InterPro" id="IPR000486">
    <property type="entry name" value="Xdiol_ring_cleave_dOase_1/2"/>
</dbReference>
<feature type="domain" description="VOC" evidence="9">
    <location>
        <begin position="6"/>
        <end position="117"/>
    </location>
</feature>
<feature type="domain" description="VOC" evidence="9">
    <location>
        <begin position="134"/>
        <end position="247"/>
    </location>
</feature>
<keyword evidence="3" id="KW-0479">Metal-binding</keyword>
<evidence type="ECO:0000256" key="7">
    <source>
        <dbReference type="ARBA" id="ARBA00023004"/>
    </source>
</evidence>
<keyword evidence="5 8" id="KW-0223">Dioxygenase</keyword>
<comment type="cofactor">
    <cofactor evidence="1 8">
        <name>Fe(2+)</name>
        <dbReference type="ChEBI" id="CHEBI:29033"/>
    </cofactor>
</comment>
<keyword evidence="11" id="KW-1185">Reference proteome</keyword>
<evidence type="ECO:0000259" key="9">
    <source>
        <dbReference type="PROSITE" id="PS51819"/>
    </source>
</evidence>
<keyword evidence="7 8" id="KW-0408">Iron</keyword>
<dbReference type="PANTHER" id="PTHR21366">
    <property type="entry name" value="GLYOXALASE FAMILY PROTEIN"/>
    <property type="match status" value="1"/>
</dbReference>
<sequence>MIQVKRLRHLALTVTDMERQLAYYRDIIGLAEIGREAGRAFLASEAGQLSIVLEQGGVAGLARLGFDLPADGDIAAAERALVAAGMPAERCTDVAPGCPVALRSRDADGRAIELHVAFHGYENRLPLPGIAPLKLGHVACFSPDPAATADFFTGQLGFRVSDWIEDRFVFLRCNHEHHTVNFTRGPDARMHHMAFELRDAGHMHRAADILGGQKVPILWGPVRHGPGHNVAMYHRDPEGNAIELFHGLDCMTDEALGFWDPRPWHRDRPQRPKTWVGLPRDVWGLPPSQAFLEMHRLQLPEEKG</sequence>
<dbReference type="EMBL" id="CP137852">
    <property type="protein sequence ID" value="WPB85062.1"/>
    <property type="molecule type" value="Genomic_DNA"/>
</dbReference>
<dbReference type="SUPFAM" id="SSF54593">
    <property type="entry name" value="Glyoxalase/Bleomycin resistance protein/Dihydroxybiphenyl dioxygenase"/>
    <property type="match status" value="2"/>
</dbReference>
<dbReference type="Gene3D" id="3.10.180.10">
    <property type="entry name" value="2,3-Dihydroxybiphenyl 1,2-Dioxygenase, domain 1"/>
    <property type="match status" value="2"/>
</dbReference>
<dbReference type="InterPro" id="IPR004360">
    <property type="entry name" value="Glyas_Fos-R_dOase_dom"/>
</dbReference>
<evidence type="ECO:0000256" key="6">
    <source>
        <dbReference type="ARBA" id="ARBA00023002"/>
    </source>
</evidence>